<evidence type="ECO:0000256" key="1">
    <source>
        <dbReference type="ARBA" id="ARBA00023015"/>
    </source>
</evidence>
<keyword evidence="2" id="KW-0238">DNA-binding</keyword>
<dbReference type="InterPro" id="IPR036388">
    <property type="entry name" value="WH-like_DNA-bd_sf"/>
</dbReference>
<comment type="caution">
    <text evidence="5">The sequence shown here is derived from an EMBL/GenBank/DDBJ whole genome shotgun (WGS) entry which is preliminary data.</text>
</comment>
<evidence type="ECO:0000256" key="3">
    <source>
        <dbReference type="ARBA" id="ARBA00023163"/>
    </source>
</evidence>
<accession>A0ABV0KIE1</accession>
<proteinExistence type="predicted"/>
<evidence type="ECO:0000313" key="6">
    <source>
        <dbReference type="Proteomes" id="UP001476950"/>
    </source>
</evidence>
<keyword evidence="6" id="KW-1185">Reference proteome</keyword>
<dbReference type="Gene3D" id="1.10.10.10">
    <property type="entry name" value="Winged helix-like DNA-binding domain superfamily/Winged helix DNA-binding domain"/>
    <property type="match status" value="1"/>
</dbReference>
<keyword evidence="3" id="KW-0804">Transcription</keyword>
<dbReference type="InterPro" id="IPR050397">
    <property type="entry name" value="Env_Response_Regulators"/>
</dbReference>
<dbReference type="InterPro" id="IPR014710">
    <property type="entry name" value="RmlC-like_jellyroll"/>
</dbReference>
<evidence type="ECO:0000256" key="2">
    <source>
        <dbReference type="ARBA" id="ARBA00023125"/>
    </source>
</evidence>
<protein>
    <submittedName>
        <fullName evidence="5">Crp/Fnr family transcriptional regulator</fullName>
    </submittedName>
</protein>
<name>A0ABV0KIE1_9CYAN</name>
<dbReference type="Pfam" id="PF13545">
    <property type="entry name" value="HTH_Crp_2"/>
    <property type="match status" value="1"/>
</dbReference>
<feature type="domain" description="HTH crp-type" evidence="4">
    <location>
        <begin position="142"/>
        <end position="208"/>
    </location>
</feature>
<dbReference type="SUPFAM" id="SSF46785">
    <property type="entry name" value="Winged helix' DNA-binding domain"/>
    <property type="match status" value="1"/>
</dbReference>
<dbReference type="EMBL" id="JAMPLM010000007">
    <property type="protein sequence ID" value="MEP1058925.1"/>
    <property type="molecule type" value="Genomic_DNA"/>
</dbReference>
<gene>
    <name evidence="5" type="ORF">NDI38_10800</name>
</gene>
<dbReference type="InterPro" id="IPR012318">
    <property type="entry name" value="HTH_CRP"/>
</dbReference>
<dbReference type="InterPro" id="IPR018490">
    <property type="entry name" value="cNMP-bd_dom_sf"/>
</dbReference>
<dbReference type="Proteomes" id="UP001476950">
    <property type="component" value="Unassembled WGS sequence"/>
</dbReference>
<keyword evidence="1" id="KW-0805">Transcription regulation</keyword>
<dbReference type="RefSeq" id="WP_190448330.1">
    <property type="nucleotide sequence ID" value="NZ_JAMPLM010000007.1"/>
</dbReference>
<sequence>MAPQNHLLNALPRTLYEKLDPHLKLVRLERGQRIHEPGAPIVDLYFPLDCALSITLSMLNGDTAETGIIGKREVLGINAFMGGRETTQTTYIVQVAGSALRLDAKVLLDEFDTNKEMRDVMLLYTQAFIAQISQTTACNTLHSMEQRFARWLLEVQDRMEQPTLRLTQEFIAEMIGVRRAGVTQTAQRFQEAGLIRYHRGTVEILDLPGLEASACECFRMVKDEYDRLLGEIPSLSA</sequence>
<organism evidence="5 6">
    <name type="scientific">Stenomitos frigidus AS-A4</name>
    <dbReference type="NCBI Taxonomy" id="2933935"/>
    <lineage>
        <taxon>Bacteria</taxon>
        <taxon>Bacillati</taxon>
        <taxon>Cyanobacteriota</taxon>
        <taxon>Cyanophyceae</taxon>
        <taxon>Leptolyngbyales</taxon>
        <taxon>Leptolyngbyaceae</taxon>
        <taxon>Stenomitos</taxon>
    </lineage>
</organism>
<dbReference type="PANTHER" id="PTHR24567:SF74">
    <property type="entry name" value="HTH-TYPE TRANSCRIPTIONAL REGULATOR ARCR"/>
    <property type="match status" value="1"/>
</dbReference>
<dbReference type="PANTHER" id="PTHR24567">
    <property type="entry name" value="CRP FAMILY TRANSCRIPTIONAL REGULATORY PROTEIN"/>
    <property type="match status" value="1"/>
</dbReference>
<dbReference type="PROSITE" id="PS51063">
    <property type="entry name" value="HTH_CRP_2"/>
    <property type="match status" value="1"/>
</dbReference>
<evidence type="ECO:0000259" key="4">
    <source>
        <dbReference type="PROSITE" id="PS51063"/>
    </source>
</evidence>
<dbReference type="InterPro" id="IPR036390">
    <property type="entry name" value="WH_DNA-bd_sf"/>
</dbReference>
<dbReference type="InterPro" id="IPR000595">
    <property type="entry name" value="cNMP-bd_dom"/>
</dbReference>
<reference evidence="5 6" key="1">
    <citation type="submission" date="2022-04" db="EMBL/GenBank/DDBJ databases">
        <title>Positive selection, recombination, and allopatry shape intraspecific diversity of widespread and dominant cyanobacteria.</title>
        <authorList>
            <person name="Wei J."/>
            <person name="Shu W."/>
            <person name="Hu C."/>
        </authorList>
    </citation>
    <scope>NUCLEOTIDE SEQUENCE [LARGE SCALE GENOMIC DNA]</scope>
    <source>
        <strain evidence="5 6">AS-A4</strain>
    </source>
</reference>
<evidence type="ECO:0000313" key="5">
    <source>
        <dbReference type="EMBL" id="MEP1058925.1"/>
    </source>
</evidence>
<dbReference type="SMART" id="SM00100">
    <property type="entry name" value="cNMP"/>
    <property type="match status" value="1"/>
</dbReference>
<dbReference type="SUPFAM" id="SSF51206">
    <property type="entry name" value="cAMP-binding domain-like"/>
    <property type="match status" value="1"/>
</dbReference>
<dbReference type="SMART" id="SM00419">
    <property type="entry name" value="HTH_CRP"/>
    <property type="match status" value="1"/>
</dbReference>
<dbReference type="Gene3D" id="2.60.120.10">
    <property type="entry name" value="Jelly Rolls"/>
    <property type="match status" value="1"/>
</dbReference>